<sequence length="105" mass="12079">MGLRFFYGPPILPWASDSAMGLRFFYGPPILEQSQMCCPISYSLHNEIREQLGIHTHRHLGAATVVNFPSDQDRQVSLTVANDTQRLVIKWMTDDYLDLKLRIDL</sequence>
<dbReference type="Proteomes" id="UP000008281">
    <property type="component" value="Unassembled WGS sequence"/>
</dbReference>
<protein>
    <submittedName>
        <fullName evidence="1">Uncharacterized protein</fullName>
    </submittedName>
</protein>
<evidence type="ECO:0000313" key="2">
    <source>
        <dbReference type="Proteomes" id="UP000008281"/>
    </source>
</evidence>
<reference evidence="1" key="1">
    <citation type="submission" date="2007-07" db="EMBL/GenBank/DDBJ databases">
        <title>PCAP assembly of the Caenorhabditis remanei genome.</title>
        <authorList>
            <consortium name="The Caenorhabditis remanei Sequencing Consortium"/>
            <person name="Wilson R.K."/>
        </authorList>
    </citation>
    <scope>NUCLEOTIDE SEQUENCE [LARGE SCALE GENOMIC DNA]</scope>
    <source>
        <strain evidence="1">PB4641</strain>
    </source>
</reference>
<organism evidence="2">
    <name type="scientific">Caenorhabditis remanei</name>
    <name type="common">Caenorhabditis vulgaris</name>
    <dbReference type="NCBI Taxonomy" id="31234"/>
    <lineage>
        <taxon>Eukaryota</taxon>
        <taxon>Metazoa</taxon>
        <taxon>Ecdysozoa</taxon>
        <taxon>Nematoda</taxon>
        <taxon>Chromadorea</taxon>
        <taxon>Rhabditida</taxon>
        <taxon>Rhabditina</taxon>
        <taxon>Rhabditomorpha</taxon>
        <taxon>Rhabditoidea</taxon>
        <taxon>Rhabditidae</taxon>
        <taxon>Peloderinae</taxon>
        <taxon>Caenorhabditis</taxon>
    </lineage>
</organism>
<gene>
    <name evidence="1" type="ORF">CRE_22976</name>
</gene>
<dbReference type="InParanoid" id="E3MW46"/>
<evidence type="ECO:0000313" key="1">
    <source>
        <dbReference type="EMBL" id="EFP10409.1"/>
    </source>
</evidence>
<accession>E3MW46</accession>
<name>E3MW46_CAERE</name>
<dbReference type="EMBL" id="DS268485">
    <property type="protein sequence ID" value="EFP10409.1"/>
    <property type="molecule type" value="Genomic_DNA"/>
</dbReference>
<keyword evidence="2" id="KW-1185">Reference proteome</keyword>
<dbReference type="HOGENOM" id="CLU_2239118_0_0_1"/>
<proteinExistence type="predicted"/>
<dbReference type="AlphaFoldDB" id="E3MW46"/>